<dbReference type="Proteomes" id="UP001500866">
    <property type="component" value="Unassembled WGS sequence"/>
</dbReference>
<dbReference type="RefSeq" id="WP_343809506.1">
    <property type="nucleotide sequence ID" value="NZ_BAAADS010000001.1"/>
</dbReference>
<comment type="caution">
    <text evidence="1">The sequence shown here is derived from an EMBL/GenBank/DDBJ whole genome shotgun (WGS) entry which is preliminary data.</text>
</comment>
<sequence>MSTRYYVTGNTAKGLVNFLDTNVDGIENVFLLKHSSPLFKSKIIYSLLEHYQKDNVELLLSRLGNEYLDGIINREKSLAVLDASVADAGTVVELDKQYPSVQNTGEADIALVQNAYNCFQNGLRFHDELEGIYIEQMDFEHANEYAYEYIDNLLKGVTKHSTKGHMYHRLFGTNTPDGVVNEVPHLIEDIKNVDYIKGRAGTGKSTFMKKIAKTCVDYGFDTEVYHCSFDPNSLDMVLVRELDFCIFDSTDPHEFLPKRQGERVVDLYKEFVAPGTDEKFASEIDKWNTRYKACMKEGVQYLKKSGELLKQAEKNKFNQEDIYGATEYVLQKYIR</sequence>
<organism evidence="1 2">
    <name type="scientific">Virgibacillus siamensis</name>
    <dbReference type="NCBI Taxonomy" id="480071"/>
    <lineage>
        <taxon>Bacteria</taxon>
        <taxon>Bacillati</taxon>
        <taxon>Bacillota</taxon>
        <taxon>Bacilli</taxon>
        <taxon>Bacillales</taxon>
        <taxon>Bacillaceae</taxon>
        <taxon>Virgibacillus</taxon>
    </lineage>
</organism>
<keyword evidence="2" id="KW-1185">Reference proteome</keyword>
<dbReference type="InterPro" id="IPR027417">
    <property type="entry name" value="P-loop_NTPase"/>
</dbReference>
<accession>A0ABP3QJN8</accession>
<evidence type="ECO:0000313" key="2">
    <source>
        <dbReference type="Proteomes" id="UP001500866"/>
    </source>
</evidence>
<gene>
    <name evidence="1" type="ORF">GCM10009001_02260</name>
</gene>
<dbReference type="SUPFAM" id="SSF52540">
    <property type="entry name" value="P-loop containing nucleoside triphosphate hydrolases"/>
    <property type="match status" value="1"/>
</dbReference>
<reference evidence="2" key="1">
    <citation type="journal article" date="2019" name="Int. J. Syst. Evol. Microbiol.">
        <title>The Global Catalogue of Microorganisms (GCM) 10K type strain sequencing project: providing services to taxonomists for standard genome sequencing and annotation.</title>
        <authorList>
            <consortium name="The Broad Institute Genomics Platform"/>
            <consortium name="The Broad Institute Genome Sequencing Center for Infectious Disease"/>
            <person name="Wu L."/>
            <person name="Ma J."/>
        </authorList>
    </citation>
    <scope>NUCLEOTIDE SEQUENCE [LARGE SCALE GENOMIC DNA]</scope>
    <source>
        <strain evidence="2">JCM 15395</strain>
    </source>
</reference>
<name>A0ABP3QJN8_9BACI</name>
<proteinExistence type="predicted"/>
<evidence type="ECO:0000313" key="1">
    <source>
        <dbReference type="EMBL" id="GAA0589862.1"/>
    </source>
</evidence>
<dbReference type="EMBL" id="BAAADS010000001">
    <property type="protein sequence ID" value="GAA0589862.1"/>
    <property type="molecule type" value="Genomic_DNA"/>
</dbReference>
<protein>
    <submittedName>
        <fullName evidence="1">PRK06851 family protein</fullName>
    </submittedName>
</protein>